<evidence type="ECO:0000259" key="8">
    <source>
        <dbReference type="PROSITE" id="PS50071"/>
    </source>
</evidence>
<evidence type="ECO:0000256" key="7">
    <source>
        <dbReference type="SAM" id="MobiDB-lite"/>
    </source>
</evidence>
<proteinExistence type="predicted"/>
<dbReference type="InterPro" id="IPR017970">
    <property type="entry name" value="Homeobox_CS"/>
</dbReference>
<keyword evidence="11" id="KW-1185">Reference proteome</keyword>
<evidence type="ECO:0000256" key="2">
    <source>
        <dbReference type="ARBA" id="ARBA00023125"/>
    </source>
</evidence>
<gene>
    <name evidence="10" type="primary">8230482</name>
    <name evidence="9" type="ORF">Phum_PHUM434790</name>
</gene>
<dbReference type="InterPro" id="IPR020479">
    <property type="entry name" value="HD_metazoa"/>
</dbReference>
<dbReference type="KEGG" id="phu:Phum_PHUM434790"/>
<dbReference type="PROSITE" id="PS50071">
    <property type="entry name" value="HOMEOBOX_2"/>
    <property type="match status" value="1"/>
</dbReference>
<dbReference type="STRING" id="121224.E0VTP3"/>
<dbReference type="InterPro" id="IPR009057">
    <property type="entry name" value="Homeodomain-like_sf"/>
</dbReference>
<feature type="region of interest" description="Disordered" evidence="7">
    <location>
        <begin position="145"/>
        <end position="188"/>
    </location>
</feature>
<protein>
    <submittedName>
        <fullName evidence="9 10">Homeobox protein MOX-2, putative</fullName>
    </submittedName>
</protein>
<dbReference type="InterPro" id="IPR042191">
    <property type="entry name" value="GSH1/2"/>
</dbReference>
<evidence type="ECO:0000256" key="3">
    <source>
        <dbReference type="ARBA" id="ARBA00023155"/>
    </source>
</evidence>
<dbReference type="CDD" id="cd00086">
    <property type="entry name" value="homeodomain"/>
    <property type="match status" value="1"/>
</dbReference>
<feature type="compositionally biased region" description="Polar residues" evidence="7">
    <location>
        <begin position="154"/>
        <end position="163"/>
    </location>
</feature>
<dbReference type="PANTHER" id="PTHR47421:SF1">
    <property type="entry name" value="GS HOMEOBOX 2"/>
    <property type="match status" value="1"/>
</dbReference>
<reference evidence="9" key="1">
    <citation type="submission" date="2007-04" db="EMBL/GenBank/DDBJ databases">
        <title>Annotation of Pediculus humanus corporis strain USDA.</title>
        <authorList>
            <person name="Kirkness E."/>
            <person name="Hannick L."/>
            <person name="Hass B."/>
            <person name="Bruggner R."/>
            <person name="Lawson D."/>
            <person name="Bidwell S."/>
            <person name="Joardar V."/>
            <person name="Caler E."/>
            <person name="Walenz B."/>
            <person name="Inman J."/>
            <person name="Schobel S."/>
            <person name="Galinsky K."/>
            <person name="Amedeo P."/>
            <person name="Strausberg R."/>
        </authorList>
    </citation>
    <scope>NUCLEOTIDE SEQUENCE</scope>
    <source>
        <strain evidence="9">USDA</strain>
    </source>
</reference>
<dbReference type="InParanoid" id="E0VTP3"/>
<feature type="compositionally biased region" description="Polar residues" evidence="7">
    <location>
        <begin position="171"/>
        <end position="188"/>
    </location>
</feature>
<keyword evidence="2 5" id="KW-0238">DNA-binding</keyword>
<dbReference type="PANTHER" id="PTHR47421">
    <property type="entry name" value="GS HOMEOBOX 2"/>
    <property type="match status" value="1"/>
</dbReference>
<evidence type="ECO:0000256" key="4">
    <source>
        <dbReference type="ARBA" id="ARBA00023242"/>
    </source>
</evidence>
<dbReference type="SUPFAM" id="SSF46689">
    <property type="entry name" value="Homeodomain-like"/>
    <property type="match status" value="1"/>
</dbReference>
<dbReference type="OrthoDB" id="6159439at2759"/>
<dbReference type="AlphaFoldDB" id="E0VTP3"/>
<dbReference type="Pfam" id="PF00046">
    <property type="entry name" value="Homeodomain"/>
    <property type="match status" value="1"/>
</dbReference>
<dbReference type="EMBL" id="AAZO01005312">
    <property type="status" value="NOT_ANNOTATED_CDS"/>
    <property type="molecule type" value="Genomic_DNA"/>
</dbReference>
<dbReference type="PRINTS" id="PR00024">
    <property type="entry name" value="HOMEOBOX"/>
</dbReference>
<evidence type="ECO:0000256" key="5">
    <source>
        <dbReference type="PROSITE-ProRule" id="PRU00108"/>
    </source>
</evidence>
<dbReference type="GeneID" id="8230482"/>
<dbReference type="InterPro" id="IPR001356">
    <property type="entry name" value="HD"/>
</dbReference>
<dbReference type="HOGENOM" id="CLU_077496_0_0_1"/>
<feature type="domain" description="Homeobox" evidence="8">
    <location>
        <begin position="180"/>
        <end position="240"/>
    </location>
</feature>
<dbReference type="GO" id="GO:0000981">
    <property type="term" value="F:DNA-binding transcription factor activity, RNA polymerase II-specific"/>
    <property type="evidence" value="ECO:0007669"/>
    <property type="project" value="InterPro"/>
</dbReference>
<dbReference type="GO" id="GO:0005634">
    <property type="term" value="C:nucleus"/>
    <property type="evidence" value="ECO:0007669"/>
    <property type="project" value="UniProtKB-SubCell"/>
</dbReference>
<keyword evidence="4 5" id="KW-0539">Nucleus</keyword>
<reference evidence="9" key="2">
    <citation type="submission" date="2007-04" db="EMBL/GenBank/DDBJ databases">
        <title>The genome of the human body louse.</title>
        <authorList>
            <consortium name="The Human Body Louse Genome Consortium"/>
            <person name="Kirkness E."/>
            <person name="Walenz B."/>
            <person name="Hass B."/>
            <person name="Bruggner R."/>
            <person name="Strausberg R."/>
        </authorList>
    </citation>
    <scope>NUCLEOTIDE SEQUENCE</scope>
    <source>
        <strain evidence="9">USDA</strain>
    </source>
</reference>
<reference evidence="10" key="3">
    <citation type="submission" date="2021-02" db="UniProtKB">
        <authorList>
            <consortium name="EnsemblMetazoa"/>
        </authorList>
    </citation>
    <scope>IDENTIFICATION</scope>
    <source>
        <strain evidence="10">USDA</strain>
    </source>
</reference>
<evidence type="ECO:0000256" key="1">
    <source>
        <dbReference type="ARBA" id="ARBA00004123"/>
    </source>
</evidence>
<evidence type="ECO:0000313" key="10">
    <source>
        <dbReference type="EnsemblMetazoa" id="PHUM434790-PA"/>
    </source>
</evidence>
<evidence type="ECO:0000313" key="9">
    <source>
        <dbReference type="EMBL" id="EEB16749.1"/>
    </source>
</evidence>
<dbReference type="eggNOG" id="KOG0489">
    <property type="taxonomic scope" value="Eukaryota"/>
</dbReference>
<dbReference type="CTD" id="8230482"/>
<name>E0VTP3_PEDHC</name>
<dbReference type="EnsemblMetazoa" id="PHUM434790-RA">
    <property type="protein sequence ID" value="PHUM434790-PA"/>
    <property type="gene ID" value="PHUM434790"/>
</dbReference>
<dbReference type="RefSeq" id="XP_002429487.1">
    <property type="nucleotide sequence ID" value="XM_002429442.1"/>
</dbReference>
<feature type="compositionally biased region" description="Acidic residues" evidence="7">
    <location>
        <begin position="280"/>
        <end position="301"/>
    </location>
</feature>
<accession>E0VTP3</accession>
<dbReference type="Proteomes" id="UP000009046">
    <property type="component" value="Unassembled WGS sequence"/>
</dbReference>
<dbReference type="VEuPathDB" id="VectorBase:PHUM434790"/>
<keyword evidence="3 5" id="KW-0371">Homeobox</keyword>
<dbReference type="SMART" id="SM00389">
    <property type="entry name" value="HOX"/>
    <property type="match status" value="1"/>
</dbReference>
<organism>
    <name type="scientific">Pediculus humanus subsp. corporis</name>
    <name type="common">Body louse</name>
    <dbReference type="NCBI Taxonomy" id="121224"/>
    <lineage>
        <taxon>Eukaryota</taxon>
        <taxon>Metazoa</taxon>
        <taxon>Ecdysozoa</taxon>
        <taxon>Arthropoda</taxon>
        <taxon>Hexapoda</taxon>
        <taxon>Insecta</taxon>
        <taxon>Pterygota</taxon>
        <taxon>Neoptera</taxon>
        <taxon>Paraneoptera</taxon>
        <taxon>Psocodea</taxon>
        <taxon>Troctomorpha</taxon>
        <taxon>Phthiraptera</taxon>
        <taxon>Anoplura</taxon>
        <taxon>Pediculidae</taxon>
        <taxon>Pediculus</taxon>
    </lineage>
</organism>
<comment type="subcellular location">
    <subcellularLocation>
        <location evidence="1 5 6">Nucleus</location>
    </subcellularLocation>
</comment>
<dbReference type="GO" id="GO:1990837">
    <property type="term" value="F:sequence-specific double-stranded DNA binding"/>
    <property type="evidence" value="ECO:0007669"/>
    <property type="project" value="TreeGrafter"/>
</dbReference>
<feature type="DNA-binding region" description="Homeobox" evidence="5">
    <location>
        <begin position="182"/>
        <end position="241"/>
    </location>
</feature>
<evidence type="ECO:0000256" key="6">
    <source>
        <dbReference type="RuleBase" id="RU000682"/>
    </source>
</evidence>
<sequence length="325" mass="37030">MSRSFLVDSLIDKDSSKMTTSSSSSSSIPINFYPHFYPYTPPFAANYLFNFGRMPWDSKKNDLIKNINSGIVNREHESSHRMDNLIIPNYYPQNIHEPKCLRPNLIETNAKIYEKSNSPTSSASSDKGGSDFNVEKLLGVKTNLSEGNEGKVTRNLSPRQTYLTKERSKSRSPLSNDPNSSSKRNRTAFTSDQLLELEREFSSNMYLSRLRRIEIATYLKLSEKQVKIWFQNRRVKHKKGDAGVVGQLFHGSVVEPKCCCSANYSFHKSKTMEKDKNNATDEDDDEDDEEDDGVDNNSDVDVDVITSDKNLTYKKLFNTFYATGK</sequence>
<dbReference type="PROSITE" id="PS00027">
    <property type="entry name" value="HOMEOBOX_1"/>
    <property type="match status" value="1"/>
</dbReference>
<feature type="region of interest" description="Disordered" evidence="7">
    <location>
        <begin position="272"/>
        <end position="301"/>
    </location>
</feature>
<evidence type="ECO:0000313" key="11">
    <source>
        <dbReference type="Proteomes" id="UP000009046"/>
    </source>
</evidence>
<dbReference type="Gene3D" id="1.10.10.60">
    <property type="entry name" value="Homeodomain-like"/>
    <property type="match status" value="1"/>
</dbReference>
<dbReference type="EMBL" id="DS235769">
    <property type="protein sequence ID" value="EEB16749.1"/>
    <property type="molecule type" value="Genomic_DNA"/>
</dbReference>